<organism evidence="1 2">
    <name type="scientific">Stylonychia lemnae</name>
    <name type="common">Ciliate</name>
    <dbReference type="NCBI Taxonomy" id="5949"/>
    <lineage>
        <taxon>Eukaryota</taxon>
        <taxon>Sar</taxon>
        <taxon>Alveolata</taxon>
        <taxon>Ciliophora</taxon>
        <taxon>Intramacronucleata</taxon>
        <taxon>Spirotrichea</taxon>
        <taxon>Stichotrichia</taxon>
        <taxon>Sporadotrichida</taxon>
        <taxon>Oxytrichidae</taxon>
        <taxon>Stylonychinae</taxon>
        <taxon>Stylonychia</taxon>
    </lineage>
</organism>
<evidence type="ECO:0000313" key="2">
    <source>
        <dbReference type="Proteomes" id="UP000039865"/>
    </source>
</evidence>
<dbReference type="AlphaFoldDB" id="A0A078AGV3"/>
<keyword evidence="2" id="KW-1185">Reference proteome</keyword>
<accession>A0A078AGV3</accession>
<proteinExistence type="predicted"/>
<gene>
    <name evidence="1" type="primary">Contig5948.g6371</name>
    <name evidence="1" type="ORF">STYLEM_9084</name>
</gene>
<name>A0A078AGV3_STYLE</name>
<dbReference type="InParanoid" id="A0A078AGV3"/>
<evidence type="ECO:0000313" key="1">
    <source>
        <dbReference type="EMBL" id="CDW80088.1"/>
    </source>
</evidence>
<protein>
    <submittedName>
        <fullName evidence="1">Uncharacterized protein</fullName>
    </submittedName>
</protein>
<dbReference type="Proteomes" id="UP000039865">
    <property type="component" value="Unassembled WGS sequence"/>
</dbReference>
<dbReference type="EMBL" id="CCKQ01008627">
    <property type="protein sequence ID" value="CDW80088.1"/>
    <property type="molecule type" value="Genomic_DNA"/>
</dbReference>
<reference evidence="1 2" key="1">
    <citation type="submission" date="2014-06" db="EMBL/GenBank/DDBJ databases">
        <authorList>
            <person name="Swart Estienne"/>
        </authorList>
    </citation>
    <scope>NUCLEOTIDE SEQUENCE [LARGE SCALE GENOMIC DNA]</scope>
    <source>
        <strain evidence="1 2">130c</strain>
    </source>
</reference>
<sequence>MLVLMKILNNFLASISGSRIISITYVHSTSGAIDVNPYQYIDYNIIVIYSFYHCHPQLDYFFSHYKLGNKPDSRPYSNIIEYNSNYISFINSRNNYRSTISNLTHRGLNYNYNNRITNCLISSNTNCDFSLGIINYSLGNIITNYDSNRSNTNRNFRFRSISYCSSNRISNYDSNSSNTNFDFSLRVINYSLGNIITNYDLNRSNNNSKFTQAPAATLAQQLQITVPITQLPSAPQITQVPLIDTITNTATIVATDQAIVTIITTKATQSVTHLYVFLQLPKNPQQLNSILNGALHPNQRLITMIKIIKKDF</sequence>